<evidence type="ECO:0000313" key="4">
    <source>
        <dbReference type="Proteomes" id="UP000053815"/>
    </source>
</evidence>
<feature type="signal peptide" evidence="2">
    <location>
        <begin position="1"/>
        <end position="19"/>
    </location>
</feature>
<evidence type="ECO:0000256" key="2">
    <source>
        <dbReference type="SAM" id="SignalP"/>
    </source>
</evidence>
<feature type="chain" id="PRO_5002209228" evidence="2">
    <location>
        <begin position="20"/>
        <end position="237"/>
    </location>
</feature>
<dbReference type="OrthoDB" id="2280955at2759"/>
<evidence type="ECO:0000256" key="1">
    <source>
        <dbReference type="SAM" id="MobiDB-lite"/>
    </source>
</evidence>
<accession>A0A0C9MAP2</accession>
<protein>
    <submittedName>
        <fullName evidence="3">Uncharacterized protein</fullName>
    </submittedName>
</protein>
<gene>
    <name evidence="3" type="ORF">MAM1_0168c07111</name>
</gene>
<evidence type="ECO:0000313" key="3">
    <source>
        <dbReference type="EMBL" id="GAN07611.1"/>
    </source>
</evidence>
<sequence>MRIFSFIISISIAISVIHAASLAAARSNYEQQAVDIHPVSYGGLKKRSSLVKRDYATTLQYLRAAMASYRKDAVTPPSAEFVQLEQSLPPATEAQPVAASPPPPPPAAVDPVWAVATEPMPAPPNQQVIAPPLPSEQAPQHLDATEPTVPDWETTIPAPSPLSPAPDSLAPEEEPPILPEPPKEEVSAAPELGNESTEKTIPIHADIEEDDTFDPEEDPDDVDDPPIVNGVAVNREE</sequence>
<dbReference type="Proteomes" id="UP000053815">
    <property type="component" value="Unassembled WGS sequence"/>
</dbReference>
<feature type="compositionally biased region" description="Pro residues" evidence="1">
    <location>
        <begin position="99"/>
        <end position="108"/>
    </location>
</feature>
<name>A0A0C9MAP2_9FUNG</name>
<feature type="region of interest" description="Disordered" evidence="1">
    <location>
        <begin position="91"/>
        <end position="237"/>
    </location>
</feature>
<keyword evidence="4" id="KW-1185">Reference proteome</keyword>
<reference evidence="3" key="1">
    <citation type="submission" date="2014-09" db="EMBL/GenBank/DDBJ databases">
        <title>Draft genome sequence of an oleaginous Mucoromycotina fungus Mucor ambiguus NBRC6742.</title>
        <authorList>
            <person name="Takeda I."/>
            <person name="Yamane N."/>
            <person name="Morita T."/>
            <person name="Tamano K."/>
            <person name="Machida M."/>
            <person name="Baker S."/>
            <person name="Koike H."/>
        </authorList>
    </citation>
    <scope>NUCLEOTIDE SEQUENCE</scope>
    <source>
        <strain evidence="3">NBRC 6742</strain>
    </source>
</reference>
<keyword evidence="2" id="KW-0732">Signal</keyword>
<feature type="compositionally biased region" description="Acidic residues" evidence="1">
    <location>
        <begin position="207"/>
        <end position="224"/>
    </location>
</feature>
<proteinExistence type="predicted"/>
<dbReference type="AlphaFoldDB" id="A0A0C9MAP2"/>
<organism evidence="3">
    <name type="scientific">Mucor ambiguus</name>
    <dbReference type="NCBI Taxonomy" id="91626"/>
    <lineage>
        <taxon>Eukaryota</taxon>
        <taxon>Fungi</taxon>
        <taxon>Fungi incertae sedis</taxon>
        <taxon>Mucoromycota</taxon>
        <taxon>Mucoromycotina</taxon>
        <taxon>Mucoromycetes</taxon>
        <taxon>Mucorales</taxon>
        <taxon>Mucorineae</taxon>
        <taxon>Mucoraceae</taxon>
        <taxon>Mucor</taxon>
    </lineage>
</organism>
<dbReference type="EMBL" id="DF836457">
    <property type="protein sequence ID" value="GAN07611.1"/>
    <property type="molecule type" value="Genomic_DNA"/>
</dbReference>